<feature type="transmembrane region" description="Helical" evidence="8">
    <location>
        <begin position="347"/>
        <end position="366"/>
    </location>
</feature>
<gene>
    <name evidence="10" type="ORF">MWN33_03940</name>
</gene>
<dbReference type="Proteomes" id="UP001202867">
    <property type="component" value="Unassembled WGS sequence"/>
</dbReference>
<feature type="transmembrane region" description="Helical" evidence="8">
    <location>
        <begin position="163"/>
        <end position="181"/>
    </location>
</feature>
<protein>
    <submittedName>
        <fullName evidence="10">Glycosyltransferase family 39 protein</fullName>
    </submittedName>
</protein>
<organism evidence="10 11">
    <name type="scientific">Ancylobacter koreensis</name>
    <dbReference type="NCBI Taxonomy" id="266121"/>
    <lineage>
        <taxon>Bacteria</taxon>
        <taxon>Pseudomonadati</taxon>
        <taxon>Pseudomonadota</taxon>
        <taxon>Alphaproteobacteria</taxon>
        <taxon>Hyphomicrobiales</taxon>
        <taxon>Xanthobacteraceae</taxon>
        <taxon>Ancylobacter</taxon>
    </lineage>
</organism>
<comment type="caution">
    <text evidence="10">The sequence shown here is derived from an EMBL/GenBank/DDBJ whole genome shotgun (WGS) entry which is preliminary data.</text>
</comment>
<evidence type="ECO:0000256" key="6">
    <source>
        <dbReference type="ARBA" id="ARBA00022989"/>
    </source>
</evidence>
<dbReference type="EMBL" id="JALKCG010000001">
    <property type="protein sequence ID" value="MCK0207180.1"/>
    <property type="molecule type" value="Genomic_DNA"/>
</dbReference>
<reference evidence="11" key="1">
    <citation type="submission" date="2023-07" db="EMBL/GenBank/DDBJ databases">
        <title>Ancylobacter moscoviensis sp. nov., facultatively methylotrophic bacteria from activated sludge and the reclassification of Starkeya novella (Starkey 1934) Kelly et al. 2000 as Ancylobacter novellus comb. nov., Starkeya koreensis Im et al. 2006 as Ancylobacter koreensis comb.nov., Angulomicrobium tetraedrale Vasil'eva et al. 1986 as Ancylobacter tetraedralis comb. nov., Angulomicrobium amanitiforme Fritz et al. 2004 as Ancylobacter amanitiformis comb. nov. and Methylorhabdus multivorans Doronina et al. 1996 as Ancylobacter multivorans comb. nov. and emended description of the genus Ancylobacter.</title>
        <authorList>
            <person name="Doronina N."/>
            <person name="Chemodurova A."/>
            <person name="Grouzdev D."/>
            <person name="Koziaeva V."/>
            <person name="Shi W."/>
            <person name="Wu L."/>
            <person name="Kaparullina E."/>
        </authorList>
    </citation>
    <scope>NUCLEOTIDE SEQUENCE [LARGE SCALE GENOMIC DNA]</scope>
    <source>
        <strain evidence="11">Jip08</strain>
    </source>
</reference>
<evidence type="ECO:0000256" key="2">
    <source>
        <dbReference type="ARBA" id="ARBA00022475"/>
    </source>
</evidence>
<evidence type="ECO:0000256" key="5">
    <source>
        <dbReference type="ARBA" id="ARBA00022692"/>
    </source>
</evidence>
<feature type="transmembrane region" description="Helical" evidence="8">
    <location>
        <begin position="378"/>
        <end position="397"/>
    </location>
</feature>
<keyword evidence="6 8" id="KW-1133">Transmembrane helix</keyword>
<keyword evidence="11" id="KW-1185">Reference proteome</keyword>
<evidence type="ECO:0000256" key="4">
    <source>
        <dbReference type="ARBA" id="ARBA00022679"/>
    </source>
</evidence>
<evidence type="ECO:0000259" key="9">
    <source>
        <dbReference type="Pfam" id="PF13231"/>
    </source>
</evidence>
<dbReference type="InterPro" id="IPR050297">
    <property type="entry name" value="LipidA_mod_glycosyltrf_83"/>
</dbReference>
<dbReference type="Pfam" id="PF13231">
    <property type="entry name" value="PMT_2"/>
    <property type="match status" value="1"/>
</dbReference>
<sequence length="586" mass="63087">MSLQSSEFPAAAAAPAAHGRRALTLTRVVSLAVFAAIAAWIVLTFRDYGISNDEYVQHTYGQLLVAWYASGFTDDRAFHYINLYLYGGLFDLVAAGLEHYVPLPVYEWRHLLSASCGFVGLIGVWRLARLLGGEKAGILAVLMLAFTGMYGGAMFTHTKDVPFAAAMVWSLYFVTVCAVQFPRAPGWRSVLGLGLAIGSAFGLRVGGVFAVFYLVLAVATGMVLLRDWRLPLRLAPRIAVAAAIALAITAATWPWSMLPPTNLFKAMGAFSNFAFDMTTLFNGQEYPIDHIPPSYMPEYLAIKLPEITLLGLMAALAAVLVAGFALLRRGGALAALRHALAAHPRRVLGFLPLVLAILVPMAFAVLDDPPLYNGIRHFLFVLPPVTVLAALGLQAAWRGLSARSRVAGAGFALAALALFAFNAVSFLRMHPYEYVAYNQLVGGTAGAWGRFEGDYWSTSLREAALKLRQGVEHEGPAGRRYTVSVCAEDVQASTYLGPNFDLVEEWDDADFLLAARHVGCDGAPGLPYASVSREGIPLAAIVDMRMHRKSIVPPGVTPSEDDEGFDLAPPVATLKDGTAQVAKAKP</sequence>
<evidence type="ECO:0000313" key="11">
    <source>
        <dbReference type="Proteomes" id="UP001202867"/>
    </source>
</evidence>
<keyword evidence="4" id="KW-0808">Transferase</keyword>
<feature type="transmembrane region" description="Helical" evidence="8">
    <location>
        <begin position="137"/>
        <end position="156"/>
    </location>
</feature>
<evidence type="ECO:0000256" key="1">
    <source>
        <dbReference type="ARBA" id="ARBA00004651"/>
    </source>
</evidence>
<keyword evidence="5 8" id="KW-0812">Transmembrane</keyword>
<keyword evidence="7 8" id="KW-0472">Membrane</keyword>
<proteinExistence type="predicted"/>
<keyword evidence="2" id="KW-1003">Cell membrane</keyword>
<feature type="transmembrane region" description="Helical" evidence="8">
    <location>
        <begin position="108"/>
        <end position="125"/>
    </location>
</feature>
<feature type="transmembrane region" description="Helical" evidence="8">
    <location>
        <begin position="237"/>
        <end position="255"/>
    </location>
</feature>
<keyword evidence="3" id="KW-0328">Glycosyltransferase</keyword>
<dbReference type="RefSeq" id="WP_247198951.1">
    <property type="nucleotide sequence ID" value="NZ_JALKCG010000001.1"/>
</dbReference>
<feature type="transmembrane region" description="Helical" evidence="8">
    <location>
        <begin position="201"/>
        <end position="225"/>
    </location>
</feature>
<feature type="transmembrane region" description="Helical" evidence="8">
    <location>
        <begin position="409"/>
        <end position="429"/>
    </location>
</feature>
<dbReference type="PANTHER" id="PTHR33908:SF11">
    <property type="entry name" value="MEMBRANE PROTEIN"/>
    <property type="match status" value="1"/>
</dbReference>
<feature type="transmembrane region" description="Helical" evidence="8">
    <location>
        <begin position="77"/>
        <end position="96"/>
    </location>
</feature>
<feature type="transmembrane region" description="Helical" evidence="8">
    <location>
        <begin position="28"/>
        <end position="45"/>
    </location>
</feature>
<evidence type="ECO:0000256" key="7">
    <source>
        <dbReference type="ARBA" id="ARBA00023136"/>
    </source>
</evidence>
<feature type="transmembrane region" description="Helical" evidence="8">
    <location>
        <begin position="307"/>
        <end position="327"/>
    </location>
</feature>
<evidence type="ECO:0000256" key="3">
    <source>
        <dbReference type="ARBA" id="ARBA00022676"/>
    </source>
</evidence>
<evidence type="ECO:0000313" key="10">
    <source>
        <dbReference type="EMBL" id="MCK0207180.1"/>
    </source>
</evidence>
<dbReference type="PANTHER" id="PTHR33908">
    <property type="entry name" value="MANNOSYLTRANSFERASE YKCB-RELATED"/>
    <property type="match status" value="1"/>
</dbReference>
<evidence type="ECO:0000256" key="8">
    <source>
        <dbReference type="SAM" id="Phobius"/>
    </source>
</evidence>
<accession>A0ABT0DIT1</accession>
<comment type="subcellular location">
    <subcellularLocation>
        <location evidence="1">Cell membrane</location>
        <topology evidence="1">Multi-pass membrane protein</topology>
    </subcellularLocation>
</comment>
<dbReference type="InterPro" id="IPR038731">
    <property type="entry name" value="RgtA/B/C-like"/>
</dbReference>
<feature type="domain" description="Glycosyltransferase RgtA/B/C/D-like" evidence="9">
    <location>
        <begin position="111"/>
        <end position="255"/>
    </location>
</feature>
<name>A0ABT0DIT1_9HYPH</name>